<dbReference type="GO" id="GO:0046872">
    <property type="term" value="F:metal ion binding"/>
    <property type="evidence" value="ECO:0007669"/>
    <property type="project" value="UniProtKB-KW"/>
</dbReference>
<dbReference type="EMBL" id="BMIR01000001">
    <property type="protein sequence ID" value="GGE27082.1"/>
    <property type="molecule type" value="Genomic_DNA"/>
</dbReference>
<comment type="cofactor">
    <cofactor evidence="1">
        <name>Zn(2+)</name>
        <dbReference type="ChEBI" id="CHEBI:29105"/>
    </cofactor>
</comment>
<organism evidence="6 7">
    <name type="scientific">Pullulanibacillus camelliae</name>
    <dbReference type="NCBI Taxonomy" id="1707096"/>
    <lineage>
        <taxon>Bacteria</taxon>
        <taxon>Bacillati</taxon>
        <taxon>Bacillota</taxon>
        <taxon>Bacilli</taxon>
        <taxon>Bacillales</taxon>
        <taxon>Sporolactobacillaceae</taxon>
        <taxon>Pullulanibacillus</taxon>
    </lineage>
</organism>
<evidence type="ECO:0000313" key="6">
    <source>
        <dbReference type="EMBL" id="GGE27082.1"/>
    </source>
</evidence>
<gene>
    <name evidence="6" type="ORF">GCM10011391_01770</name>
</gene>
<dbReference type="InterPro" id="IPR003785">
    <property type="entry name" value="Creatininase/forma_Hydrolase"/>
</dbReference>
<dbReference type="PANTHER" id="PTHR35005">
    <property type="entry name" value="3-DEHYDRO-SCYLLO-INOSOSE HYDROLASE"/>
    <property type="match status" value="1"/>
</dbReference>
<name>A0A8J2VJD9_9BACL</name>
<protein>
    <submittedName>
        <fullName evidence="6">Uncharacterized protein</fullName>
    </submittedName>
</protein>
<evidence type="ECO:0000256" key="2">
    <source>
        <dbReference type="ARBA" id="ARBA00022723"/>
    </source>
</evidence>
<dbReference type="Gene3D" id="3.40.50.10310">
    <property type="entry name" value="Creatininase"/>
    <property type="match status" value="1"/>
</dbReference>
<comment type="caution">
    <text evidence="6">The sequence shown here is derived from an EMBL/GenBank/DDBJ whole genome shotgun (WGS) entry which is preliminary data.</text>
</comment>
<comment type="similarity">
    <text evidence="5">Belongs to the creatininase superfamily.</text>
</comment>
<dbReference type="AlphaFoldDB" id="A0A8J2VJD9"/>
<dbReference type="GO" id="GO:0016811">
    <property type="term" value="F:hydrolase activity, acting on carbon-nitrogen (but not peptide) bonds, in linear amides"/>
    <property type="evidence" value="ECO:0007669"/>
    <property type="project" value="TreeGrafter"/>
</dbReference>
<evidence type="ECO:0000256" key="4">
    <source>
        <dbReference type="ARBA" id="ARBA00022833"/>
    </source>
</evidence>
<evidence type="ECO:0000256" key="3">
    <source>
        <dbReference type="ARBA" id="ARBA00022801"/>
    </source>
</evidence>
<dbReference type="Proteomes" id="UP000628775">
    <property type="component" value="Unassembled WGS sequence"/>
</dbReference>
<sequence length="216" mass="24670">MLYEYKGAFDFKKVIQKLKHTVLLPIGRLESRIPSLTIETENKLTERMATWISKEMDCLQLPSLSYGQVRCLTSIPENTDMSHETLINVLVDIGRNLYLYGFRLLVMINGYPENQQTLREVAHRLHENYPSMSVYLFYYPEMLVCADLTQEPLGVSTCNQDVTNTYEGTAPTLNAVKDSTTTAVLEHSKMAIQEHQLYTALQSIIVLLTHAQQHLA</sequence>
<keyword evidence="7" id="KW-1185">Reference proteome</keyword>
<reference evidence="6" key="2">
    <citation type="submission" date="2020-09" db="EMBL/GenBank/DDBJ databases">
        <authorList>
            <person name="Sun Q."/>
            <person name="Zhou Y."/>
        </authorList>
    </citation>
    <scope>NUCLEOTIDE SEQUENCE</scope>
    <source>
        <strain evidence="6">CGMCC 1.15371</strain>
    </source>
</reference>
<keyword evidence="2" id="KW-0479">Metal-binding</keyword>
<dbReference type="PANTHER" id="PTHR35005:SF1">
    <property type="entry name" value="2-AMINO-5-FORMYLAMINO-6-RIBOSYLAMINOPYRIMIDIN-4(3H)-ONE 5'-MONOPHOSPHATE DEFORMYLASE"/>
    <property type="match status" value="1"/>
</dbReference>
<dbReference type="SUPFAM" id="SSF102215">
    <property type="entry name" value="Creatininase"/>
    <property type="match status" value="1"/>
</dbReference>
<keyword evidence="3" id="KW-0378">Hydrolase</keyword>
<dbReference type="RefSeq" id="WP_188687920.1">
    <property type="nucleotide sequence ID" value="NZ_BMIR01000001.1"/>
</dbReference>
<keyword evidence="4" id="KW-0862">Zinc</keyword>
<dbReference type="InterPro" id="IPR024087">
    <property type="entry name" value="Creatininase-like_sf"/>
</dbReference>
<dbReference type="Pfam" id="PF02633">
    <property type="entry name" value="Creatininase"/>
    <property type="match status" value="1"/>
</dbReference>
<evidence type="ECO:0000256" key="5">
    <source>
        <dbReference type="ARBA" id="ARBA00024029"/>
    </source>
</evidence>
<evidence type="ECO:0000313" key="7">
    <source>
        <dbReference type="Proteomes" id="UP000628775"/>
    </source>
</evidence>
<proteinExistence type="inferred from homology"/>
<reference evidence="6" key="1">
    <citation type="journal article" date="2014" name="Int. J. Syst. Evol. Microbiol.">
        <title>Complete genome sequence of Corynebacterium casei LMG S-19264T (=DSM 44701T), isolated from a smear-ripened cheese.</title>
        <authorList>
            <consortium name="US DOE Joint Genome Institute (JGI-PGF)"/>
            <person name="Walter F."/>
            <person name="Albersmeier A."/>
            <person name="Kalinowski J."/>
            <person name="Ruckert C."/>
        </authorList>
    </citation>
    <scope>NUCLEOTIDE SEQUENCE</scope>
    <source>
        <strain evidence="6">CGMCC 1.15371</strain>
    </source>
</reference>
<accession>A0A8J2VJD9</accession>
<evidence type="ECO:0000256" key="1">
    <source>
        <dbReference type="ARBA" id="ARBA00001947"/>
    </source>
</evidence>
<dbReference type="GO" id="GO:0009231">
    <property type="term" value="P:riboflavin biosynthetic process"/>
    <property type="evidence" value="ECO:0007669"/>
    <property type="project" value="TreeGrafter"/>
</dbReference>